<dbReference type="EMBL" id="CABFNO020001560">
    <property type="protein sequence ID" value="CAH0001542.1"/>
    <property type="molecule type" value="Genomic_DNA"/>
</dbReference>
<organism evidence="1 2">
    <name type="scientific">Clonostachys byssicola</name>
    <dbReference type="NCBI Taxonomy" id="160290"/>
    <lineage>
        <taxon>Eukaryota</taxon>
        <taxon>Fungi</taxon>
        <taxon>Dikarya</taxon>
        <taxon>Ascomycota</taxon>
        <taxon>Pezizomycotina</taxon>
        <taxon>Sordariomycetes</taxon>
        <taxon>Hypocreomycetidae</taxon>
        <taxon>Hypocreales</taxon>
        <taxon>Bionectriaceae</taxon>
        <taxon>Clonostachys</taxon>
    </lineage>
</organism>
<dbReference type="Proteomes" id="UP000754883">
    <property type="component" value="Unassembled WGS sequence"/>
</dbReference>
<comment type="caution">
    <text evidence="1">The sequence shown here is derived from an EMBL/GenBank/DDBJ whole genome shotgun (WGS) entry which is preliminary data.</text>
</comment>
<protein>
    <submittedName>
        <fullName evidence="1">Uncharacterized protein</fullName>
    </submittedName>
</protein>
<proteinExistence type="predicted"/>
<accession>A0A9N9UXG0</accession>
<reference evidence="1 2" key="2">
    <citation type="submission" date="2021-10" db="EMBL/GenBank/DDBJ databases">
        <authorList>
            <person name="Piombo E."/>
        </authorList>
    </citation>
    <scope>NUCLEOTIDE SEQUENCE [LARGE SCALE GENOMIC DNA]</scope>
</reference>
<gene>
    <name evidence="1" type="ORF">CBYS24578_00001554</name>
</gene>
<reference evidence="2" key="1">
    <citation type="submission" date="2019-06" db="EMBL/GenBank/DDBJ databases">
        <authorList>
            <person name="Broberg M."/>
        </authorList>
    </citation>
    <scope>NUCLEOTIDE SEQUENCE [LARGE SCALE GENOMIC DNA]</scope>
</reference>
<name>A0A9N9UXG0_9HYPO</name>
<evidence type="ECO:0000313" key="1">
    <source>
        <dbReference type="EMBL" id="CAH0001542.1"/>
    </source>
</evidence>
<sequence length="62" mass="6650">MVIQNGRVKAIYFPESVGNLENLNVEQALTRCEPSSTVLSSVICTTTDATSEEGCQKMAVGQ</sequence>
<dbReference type="AlphaFoldDB" id="A0A9N9UXG0"/>
<keyword evidence="2" id="KW-1185">Reference proteome</keyword>
<evidence type="ECO:0000313" key="2">
    <source>
        <dbReference type="Proteomes" id="UP000754883"/>
    </source>
</evidence>